<keyword evidence="3" id="KW-0964">Secreted</keyword>
<dbReference type="PANTHER" id="PTHR45650">
    <property type="entry name" value="GDSL-LIKE LIPASE/ACYLHYDROLASE-RELATED"/>
    <property type="match status" value="1"/>
</dbReference>
<sequence>MEVLGDGRVWNIITVRKVVVYMLLMVQCCSNGVLGLQFRAMYVFGDSLVDDGNNNFLDSIAKSNYYPYGCDFPRGPTGRFSNGKTFVDFLGEKLGIPAPPPYADPTTTGPRIVGGVNYASAAAGILDETGQHYGYRYSLSQQVINFENTLSQLRTMMSGTNLTQYLSTSLAVMVFGSNDYINYYLLPSLYPSTVTYTPSAFAILLLNHYARQIQALYSVGLRKFFIAGIGPLGCIPNQLATGQALPGRCVDYVNQILGSFNEGLRSLVTIFNNGTTHPGAIFVYGNTYGIFGDILNNPAAYGMLYTLISITSFPNTPLLLVSYTIISSLNL</sequence>
<dbReference type="CDD" id="cd01837">
    <property type="entry name" value="SGNH_plant_lipase_like"/>
    <property type="match status" value="1"/>
</dbReference>
<dbReference type="GO" id="GO:0016788">
    <property type="term" value="F:hydrolase activity, acting on ester bonds"/>
    <property type="evidence" value="ECO:0007669"/>
    <property type="project" value="InterPro"/>
</dbReference>
<keyword evidence="6" id="KW-0442">Lipid degradation</keyword>
<reference evidence="8 9" key="2">
    <citation type="submission" date="2020-07" db="EMBL/GenBank/DDBJ databases">
        <title>Genome assembly of wild tea tree DASZ reveals pedigree and selection history of tea varieties.</title>
        <authorList>
            <person name="Zhang W."/>
        </authorList>
    </citation>
    <scope>NUCLEOTIDE SEQUENCE [LARGE SCALE GENOMIC DNA]</scope>
    <source>
        <strain evidence="9">cv. G240</strain>
        <tissue evidence="8">Leaf</tissue>
    </source>
</reference>
<keyword evidence="9" id="KW-1185">Reference proteome</keyword>
<dbReference type="GO" id="GO:0016042">
    <property type="term" value="P:lipid catabolic process"/>
    <property type="evidence" value="ECO:0007669"/>
    <property type="project" value="UniProtKB-KW"/>
</dbReference>
<dbReference type="InterPro" id="IPR001087">
    <property type="entry name" value="GDSL"/>
</dbReference>
<protein>
    <recommendedName>
        <fullName evidence="10">GDSL esterase/lipase</fullName>
    </recommendedName>
</protein>
<keyword evidence="7" id="KW-0443">Lipid metabolism</keyword>
<reference evidence="9" key="1">
    <citation type="journal article" date="2020" name="Nat. Commun.">
        <title>Genome assembly of wild tea tree DASZ reveals pedigree and selection history of tea varieties.</title>
        <authorList>
            <person name="Zhang W."/>
            <person name="Zhang Y."/>
            <person name="Qiu H."/>
            <person name="Guo Y."/>
            <person name="Wan H."/>
            <person name="Zhang X."/>
            <person name="Scossa F."/>
            <person name="Alseekh S."/>
            <person name="Zhang Q."/>
            <person name="Wang P."/>
            <person name="Xu L."/>
            <person name="Schmidt M.H."/>
            <person name="Jia X."/>
            <person name="Li D."/>
            <person name="Zhu A."/>
            <person name="Guo F."/>
            <person name="Chen W."/>
            <person name="Ni D."/>
            <person name="Usadel B."/>
            <person name="Fernie A.R."/>
            <person name="Wen W."/>
        </authorList>
    </citation>
    <scope>NUCLEOTIDE SEQUENCE [LARGE SCALE GENOMIC DNA]</scope>
    <source>
        <strain evidence="9">cv. G240</strain>
    </source>
</reference>
<keyword evidence="4" id="KW-0732">Signal</keyword>
<evidence type="ECO:0000256" key="2">
    <source>
        <dbReference type="ARBA" id="ARBA00008668"/>
    </source>
</evidence>
<dbReference type="Proteomes" id="UP000593564">
    <property type="component" value="Unassembled WGS sequence"/>
</dbReference>
<evidence type="ECO:0000256" key="7">
    <source>
        <dbReference type="ARBA" id="ARBA00023098"/>
    </source>
</evidence>
<comment type="subcellular location">
    <subcellularLocation>
        <location evidence="1">Secreted</location>
    </subcellularLocation>
</comment>
<comment type="caution">
    <text evidence="8">The sequence shown here is derived from an EMBL/GenBank/DDBJ whole genome shotgun (WGS) entry which is preliminary data.</text>
</comment>
<evidence type="ECO:0008006" key="10">
    <source>
        <dbReference type="Google" id="ProtNLM"/>
    </source>
</evidence>
<evidence type="ECO:0000256" key="5">
    <source>
        <dbReference type="ARBA" id="ARBA00022801"/>
    </source>
</evidence>
<gene>
    <name evidence="8" type="ORF">HYC85_016971</name>
</gene>
<dbReference type="GO" id="GO:0005576">
    <property type="term" value="C:extracellular region"/>
    <property type="evidence" value="ECO:0007669"/>
    <property type="project" value="UniProtKB-SubCell"/>
</dbReference>
<comment type="similarity">
    <text evidence="2">Belongs to the 'GDSL' lipolytic enzyme family.</text>
</comment>
<evidence type="ECO:0000256" key="4">
    <source>
        <dbReference type="ARBA" id="ARBA00022729"/>
    </source>
</evidence>
<evidence type="ECO:0000313" key="8">
    <source>
        <dbReference type="EMBL" id="KAF5946743.1"/>
    </source>
</evidence>
<evidence type="ECO:0000256" key="3">
    <source>
        <dbReference type="ARBA" id="ARBA00022525"/>
    </source>
</evidence>
<dbReference type="InterPro" id="IPR036514">
    <property type="entry name" value="SGNH_hydro_sf"/>
</dbReference>
<dbReference type="InterPro" id="IPR035669">
    <property type="entry name" value="SGNH_plant_lipase-like"/>
</dbReference>
<dbReference type="EMBL" id="JACBKZ010000007">
    <property type="protein sequence ID" value="KAF5946743.1"/>
    <property type="molecule type" value="Genomic_DNA"/>
</dbReference>
<evidence type="ECO:0000256" key="1">
    <source>
        <dbReference type="ARBA" id="ARBA00004613"/>
    </source>
</evidence>
<dbReference type="AlphaFoldDB" id="A0A7J7H181"/>
<evidence type="ECO:0000313" key="9">
    <source>
        <dbReference type="Proteomes" id="UP000593564"/>
    </source>
</evidence>
<organism evidence="8 9">
    <name type="scientific">Camellia sinensis</name>
    <name type="common">Tea plant</name>
    <name type="synonym">Thea sinensis</name>
    <dbReference type="NCBI Taxonomy" id="4442"/>
    <lineage>
        <taxon>Eukaryota</taxon>
        <taxon>Viridiplantae</taxon>
        <taxon>Streptophyta</taxon>
        <taxon>Embryophyta</taxon>
        <taxon>Tracheophyta</taxon>
        <taxon>Spermatophyta</taxon>
        <taxon>Magnoliopsida</taxon>
        <taxon>eudicotyledons</taxon>
        <taxon>Gunneridae</taxon>
        <taxon>Pentapetalae</taxon>
        <taxon>asterids</taxon>
        <taxon>Ericales</taxon>
        <taxon>Theaceae</taxon>
        <taxon>Camellia</taxon>
    </lineage>
</organism>
<accession>A0A7J7H181</accession>
<dbReference type="Pfam" id="PF00657">
    <property type="entry name" value="Lipase_GDSL"/>
    <property type="match status" value="1"/>
</dbReference>
<dbReference type="InterPro" id="IPR051238">
    <property type="entry name" value="GDSL_esterase/lipase"/>
</dbReference>
<name>A0A7J7H181_CAMSI</name>
<dbReference type="Gene3D" id="3.40.50.1110">
    <property type="entry name" value="SGNH hydrolase"/>
    <property type="match status" value="1"/>
</dbReference>
<evidence type="ECO:0000256" key="6">
    <source>
        <dbReference type="ARBA" id="ARBA00022963"/>
    </source>
</evidence>
<keyword evidence="5" id="KW-0378">Hydrolase</keyword>
<proteinExistence type="inferred from homology"/>
<dbReference type="PANTHER" id="PTHR45650:SF8">
    <property type="entry name" value="GDSL ESTERASE_LIPASE"/>
    <property type="match status" value="1"/>
</dbReference>